<keyword evidence="7" id="KW-1185">Reference proteome</keyword>
<keyword evidence="4" id="KW-1133">Transmembrane helix</keyword>
<feature type="transmembrane region" description="Helical" evidence="4">
    <location>
        <begin position="144"/>
        <end position="162"/>
    </location>
</feature>
<dbReference type="CDD" id="cd16917">
    <property type="entry name" value="HATPase_UhpB-NarQ-NarX-like"/>
    <property type="match status" value="1"/>
</dbReference>
<dbReference type="EMBL" id="BAAAMK010000002">
    <property type="protein sequence ID" value="GAA1949263.1"/>
    <property type="molecule type" value="Genomic_DNA"/>
</dbReference>
<keyword evidence="4" id="KW-0812">Transmembrane</keyword>
<dbReference type="InterPro" id="IPR003594">
    <property type="entry name" value="HATPase_dom"/>
</dbReference>
<evidence type="ECO:0000259" key="5">
    <source>
        <dbReference type="Pfam" id="PF02518"/>
    </source>
</evidence>
<keyword evidence="4" id="KW-0472">Membrane</keyword>
<reference evidence="6 7" key="1">
    <citation type="journal article" date="2019" name="Int. J. Syst. Evol. Microbiol.">
        <title>The Global Catalogue of Microorganisms (GCM) 10K type strain sequencing project: providing services to taxonomists for standard genome sequencing and annotation.</title>
        <authorList>
            <consortium name="The Broad Institute Genomics Platform"/>
            <consortium name="The Broad Institute Genome Sequencing Center for Infectious Disease"/>
            <person name="Wu L."/>
            <person name="Ma J."/>
        </authorList>
    </citation>
    <scope>NUCLEOTIDE SEQUENCE [LARGE SCALE GENOMIC DNA]</scope>
    <source>
        <strain evidence="6 7">JCM 13584</strain>
    </source>
</reference>
<feature type="transmembrane region" description="Helical" evidence="4">
    <location>
        <begin position="168"/>
        <end position="189"/>
    </location>
</feature>
<sequence length="408" mass="42120">MALATVNAASDRTAETTSVEPSDSAVRLLAARDRLLGQLTLIAGAIGATGMAAAFLFAGSLNVFEKAALTAVSAVVLALIVVFTRTGLRLIGIAAAVASAAAVVIASAPGIDAANELGIAICASVTAPATSILLIPRRRGVPDMAVGLVAALGAVGYASVVVGGGNLYLMITATVGWAAAVTAGSWISVAMDRTVERFAVVDAAYDVEHAASVIATRKRQDARLLHDTVLATLSLVAHGGRGVDPETLRTQANIDSRMLRNLRLTGIADHDSTRFAAPPQEEFELGMTFESVRHRFAGLGLNVNWHGEGRLLLASDRIDALLGAVGECLENVRRHSGVIDADVTVTADDNAVRTMVTDQGAGFDPDAIEHGRLGFAESVVGRLESVGGKVRVFSSPGAGTTVMLEVPK</sequence>
<feature type="transmembrane region" description="Helical" evidence="4">
    <location>
        <begin position="117"/>
        <end position="135"/>
    </location>
</feature>
<organism evidence="6 7">
    <name type="scientific">Agromyces allii</name>
    <dbReference type="NCBI Taxonomy" id="393607"/>
    <lineage>
        <taxon>Bacteria</taxon>
        <taxon>Bacillati</taxon>
        <taxon>Actinomycetota</taxon>
        <taxon>Actinomycetes</taxon>
        <taxon>Micrococcales</taxon>
        <taxon>Microbacteriaceae</taxon>
        <taxon>Agromyces</taxon>
    </lineage>
</organism>
<feature type="transmembrane region" description="Helical" evidence="4">
    <location>
        <begin position="90"/>
        <end position="111"/>
    </location>
</feature>
<evidence type="ECO:0000256" key="4">
    <source>
        <dbReference type="SAM" id="Phobius"/>
    </source>
</evidence>
<dbReference type="RefSeq" id="WP_157413230.1">
    <property type="nucleotide sequence ID" value="NZ_BAAAMK010000002.1"/>
</dbReference>
<evidence type="ECO:0000256" key="3">
    <source>
        <dbReference type="ARBA" id="ARBA00023012"/>
    </source>
</evidence>
<dbReference type="Proteomes" id="UP001499954">
    <property type="component" value="Unassembled WGS sequence"/>
</dbReference>
<feature type="transmembrane region" description="Helical" evidence="4">
    <location>
        <begin position="35"/>
        <end position="57"/>
    </location>
</feature>
<evidence type="ECO:0000313" key="6">
    <source>
        <dbReference type="EMBL" id="GAA1949263.1"/>
    </source>
</evidence>
<evidence type="ECO:0000313" key="7">
    <source>
        <dbReference type="Proteomes" id="UP001499954"/>
    </source>
</evidence>
<dbReference type="SUPFAM" id="SSF55874">
    <property type="entry name" value="ATPase domain of HSP90 chaperone/DNA topoisomerase II/histidine kinase"/>
    <property type="match status" value="1"/>
</dbReference>
<feature type="domain" description="Histidine kinase/HSP90-like ATPase" evidence="5">
    <location>
        <begin position="320"/>
        <end position="407"/>
    </location>
</feature>
<evidence type="ECO:0000256" key="2">
    <source>
        <dbReference type="ARBA" id="ARBA00022777"/>
    </source>
</evidence>
<protein>
    <recommendedName>
        <fullName evidence="5">Histidine kinase/HSP90-like ATPase domain-containing protein</fullName>
    </recommendedName>
</protein>
<dbReference type="PANTHER" id="PTHR24421">
    <property type="entry name" value="NITRATE/NITRITE SENSOR PROTEIN NARX-RELATED"/>
    <property type="match status" value="1"/>
</dbReference>
<proteinExistence type="predicted"/>
<accession>A0ABN2QBX9</accession>
<dbReference type="InterPro" id="IPR050482">
    <property type="entry name" value="Sensor_HK_TwoCompSys"/>
</dbReference>
<keyword evidence="1" id="KW-0808">Transferase</keyword>
<evidence type="ECO:0000256" key="1">
    <source>
        <dbReference type="ARBA" id="ARBA00022679"/>
    </source>
</evidence>
<dbReference type="Pfam" id="PF02518">
    <property type="entry name" value="HATPase_c"/>
    <property type="match status" value="1"/>
</dbReference>
<gene>
    <name evidence="6" type="ORF">GCM10009717_14410</name>
</gene>
<dbReference type="PANTHER" id="PTHR24421:SF61">
    <property type="entry name" value="OXYGEN SENSOR HISTIDINE KINASE NREB"/>
    <property type="match status" value="1"/>
</dbReference>
<comment type="caution">
    <text evidence="6">The sequence shown here is derived from an EMBL/GenBank/DDBJ whole genome shotgun (WGS) entry which is preliminary data.</text>
</comment>
<name>A0ABN2QBX9_9MICO</name>
<keyword evidence="2" id="KW-0418">Kinase</keyword>
<dbReference type="InterPro" id="IPR036890">
    <property type="entry name" value="HATPase_C_sf"/>
</dbReference>
<dbReference type="Gene3D" id="3.30.565.10">
    <property type="entry name" value="Histidine kinase-like ATPase, C-terminal domain"/>
    <property type="match status" value="1"/>
</dbReference>
<keyword evidence="3" id="KW-0902">Two-component regulatory system</keyword>
<feature type="transmembrane region" description="Helical" evidence="4">
    <location>
        <begin position="63"/>
        <end position="83"/>
    </location>
</feature>